<organism evidence="2 3">
    <name type="scientific">Roseateles rivi</name>
    <dbReference type="NCBI Taxonomy" id="3299028"/>
    <lineage>
        <taxon>Bacteria</taxon>
        <taxon>Pseudomonadati</taxon>
        <taxon>Pseudomonadota</taxon>
        <taxon>Betaproteobacteria</taxon>
        <taxon>Burkholderiales</taxon>
        <taxon>Sphaerotilaceae</taxon>
        <taxon>Roseateles</taxon>
    </lineage>
</organism>
<dbReference type="Proteomes" id="UP001606099">
    <property type="component" value="Unassembled WGS sequence"/>
</dbReference>
<dbReference type="InterPro" id="IPR002731">
    <property type="entry name" value="ATPase_BadF"/>
</dbReference>
<feature type="domain" description="ATPase BadF/BadG/BcrA/BcrD type" evidence="1">
    <location>
        <begin position="25"/>
        <end position="308"/>
    </location>
</feature>
<accession>A0ABW7FWC8</accession>
<protein>
    <submittedName>
        <fullName evidence="2">BadF/BadG/BcrA/BcrD ATPase family protein</fullName>
    </submittedName>
</protein>
<reference evidence="2 3" key="1">
    <citation type="submission" date="2024-08" db="EMBL/GenBank/DDBJ databases">
        <authorList>
            <person name="Lu H."/>
        </authorList>
    </citation>
    <scope>NUCLEOTIDE SEQUENCE [LARGE SCALE GENOMIC DNA]</scope>
    <source>
        <strain evidence="2 3">BYS180W</strain>
    </source>
</reference>
<evidence type="ECO:0000313" key="3">
    <source>
        <dbReference type="Proteomes" id="UP001606099"/>
    </source>
</evidence>
<dbReference type="RefSeq" id="WP_394461027.1">
    <property type="nucleotide sequence ID" value="NZ_JBIGHZ010000004.1"/>
</dbReference>
<proteinExistence type="predicted"/>
<dbReference type="SUPFAM" id="SSF53067">
    <property type="entry name" value="Actin-like ATPase domain"/>
    <property type="match status" value="2"/>
</dbReference>
<dbReference type="InterPro" id="IPR052519">
    <property type="entry name" value="Euk-type_GlcNAc_Kinase"/>
</dbReference>
<dbReference type="PANTHER" id="PTHR43190">
    <property type="entry name" value="N-ACETYL-D-GLUCOSAMINE KINASE"/>
    <property type="match status" value="1"/>
</dbReference>
<dbReference type="CDD" id="cd24082">
    <property type="entry name" value="ASKHA_NBD_GspK-like"/>
    <property type="match status" value="1"/>
</dbReference>
<dbReference type="Gene3D" id="3.30.420.40">
    <property type="match status" value="2"/>
</dbReference>
<comment type="caution">
    <text evidence="2">The sequence shown here is derived from an EMBL/GenBank/DDBJ whole genome shotgun (WGS) entry which is preliminary data.</text>
</comment>
<keyword evidence="3" id="KW-1185">Reference proteome</keyword>
<dbReference type="PANTHER" id="PTHR43190:SF3">
    <property type="entry name" value="N-ACETYL-D-GLUCOSAMINE KINASE"/>
    <property type="match status" value="1"/>
</dbReference>
<evidence type="ECO:0000259" key="1">
    <source>
        <dbReference type="Pfam" id="PF01869"/>
    </source>
</evidence>
<dbReference type="EMBL" id="JBIGHZ010000004">
    <property type="protein sequence ID" value="MFG6448608.1"/>
    <property type="molecule type" value="Genomic_DNA"/>
</dbReference>
<name>A0ABW7FWC8_9BURK</name>
<sequence length="317" mass="31936">MSRFPLIQPWAAPIAAGHASIRALIGVDGGGTGTRVRLSDLHGQLLGQGQAGPSALGQGVAQAWQHIQQAVQQALAQAGLESLSLSQLGIGLGLSGAGVPDQARDFMALNPGYALVCLENDGFTSVLGAHGGAPGGVLAAGTGTVGEALRSDGSRALVSGWGWVSGDEGSGAWLGLQAMRLAQKALDGRLPAGPLARAVWAHCGAVSAQGQGSVQALAAWVAQAGQHAYAQMAPLVLDHQTQDPAAAGLVELAVQELEAVIRALDPQSTLPLSFTGSVAQRLASQFSAGVRARCVAPQGDSAHGALLLVRSALSENC</sequence>
<gene>
    <name evidence="2" type="ORF">ACG0Z6_10200</name>
</gene>
<evidence type="ECO:0000313" key="2">
    <source>
        <dbReference type="EMBL" id="MFG6448608.1"/>
    </source>
</evidence>
<dbReference type="InterPro" id="IPR043129">
    <property type="entry name" value="ATPase_NBD"/>
</dbReference>
<dbReference type="Pfam" id="PF01869">
    <property type="entry name" value="BcrAD_BadFG"/>
    <property type="match status" value="1"/>
</dbReference>